<dbReference type="AlphaFoldDB" id="A0A432LLQ7"/>
<keyword evidence="1" id="KW-0732">Signal</keyword>
<feature type="signal peptide" evidence="1">
    <location>
        <begin position="1"/>
        <end position="20"/>
    </location>
</feature>
<proteinExistence type="predicted"/>
<comment type="caution">
    <text evidence="2">The sequence shown here is derived from an EMBL/GenBank/DDBJ whole genome shotgun (WGS) entry which is preliminary data.</text>
</comment>
<accession>A0A432LLQ7</accession>
<gene>
    <name evidence="2" type="ORF">EHV08_08290</name>
</gene>
<evidence type="ECO:0000313" key="3">
    <source>
        <dbReference type="Proteomes" id="UP000278983"/>
    </source>
</evidence>
<evidence type="ECO:0000313" key="2">
    <source>
        <dbReference type="EMBL" id="RUL59753.1"/>
    </source>
</evidence>
<dbReference type="RefSeq" id="WP_126678859.1">
    <property type="nucleotide sequence ID" value="NZ_RYYU01000001.1"/>
</dbReference>
<protein>
    <submittedName>
        <fullName evidence="2">DUF4292 domain-containing protein</fullName>
    </submittedName>
</protein>
<dbReference type="PROSITE" id="PS51257">
    <property type="entry name" value="PROKAR_LIPOPROTEIN"/>
    <property type="match status" value="1"/>
</dbReference>
<dbReference type="OrthoDB" id="1122661at2"/>
<organism evidence="2 3">
    <name type="scientific">Prevotella koreensis</name>
    <dbReference type="NCBI Taxonomy" id="2490854"/>
    <lineage>
        <taxon>Bacteria</taxon>
        <taxon>Pseudomonadati</taxon>
        <taxon>Bacteroidota</taxon>
        <taxon>Bacteroidia</taxon>
        <taxon>Bacteroidales</taxon>
        <taxon>Prevotellaceae</taxon>
        <taxon>Prevotella</taxon>
    </lineage>
</organism>
<dbReference type="Proteomes" id="UP000278983">
    <property type="component" value="Unassembled WGS sequence"/>
</dbReference>
<dbReference type="Pfam" id="PF14125">
    <property type="entry name" value="DUF4292"/>
    <property type="match status" value="1"/>
</dbReference>
<sequence length="295" mass="33354">MNTRKLTIHTLSVAVVMMLAACGTTKTVVNTDKNTVPTAVVDTEAGRLKFVRSVSDRSVLQNNITAKLKFRVKKGSKDISVAGSLYMRRDDVIRIQLTPMGLFEAGRIELTKDYVMIVDRINKQYLKADYNEVDFLKRNGLNFYSLQALFWNQLFIPGSDRMRDSELKDFDVKLLPQALCSVIELKRDKMNYKWQADNRSFEIKQADVAYSDSKGSDASLEWKYDAFQAFGGRKFPSQITITGASSALKGGQRITIELILDKLSNNGKWESRTQLSSKYSAVTAEEVLNKIMSIK</sequence>
<reference evidence="2 3" key="1">
    <citation type="submission" date="2018-12" db="EMBL/GenBank/DDBJ databases">
        <title>Genome sequencing of Prevotella sp. KCOM 3155 (= JS262).</title>
        <authorList>
            <person name="Kook J.-K."/>
            <person name="Park S.-N."/>
            <person name="Lim Y.K."/>
        </authorList>
    </citation>
    <scope>NUCLEOTIDE SEQUENCE [LARGE SCALE GENOMIC DNA]</scope>
    <source>
        <strain evidence="2 3">KCOM 3155</strain>
    </source>
</reference>
<keyword evidence="3" id="KW-1185">Reference proteome</keyword>
<dbReference type="InterPro" id="IPR025634">
    <property type="entry name" value="DUF4292"/>
</dbReference>
<feature type="chain" id="PRO_5019094420" evidence="1">
    <location>
        <begin position="21"/>
        <end position="295"/>
    </location>
</feature>
<evidence type="ECO:0000256" key="1">
    <source>
        <dbReference type="SAM" id="SignalP"/>
    </source>
</evidence>
<dbReference type="EMBL" id="RYYU01000001">
    <property type="protein sequence ID" value="RUL59753.1"/>
    <property type="molecule type" value="Genomic_DNA"/>
</dbReference>
<name>A0A432LLQ7_9BACT</name>